<name>A0A916S2Y0_9HYPH</name>
<sequence>MTGHSDPNIPQASECVVRYVLDHRAETMGGKVFATYNDDRPDWTYVDLHRAVVETANGLAEIGVKQGDHVLVWLPNGDLILKTLLAINYLGATFVPVNVAYRGRLLEHAIELSDAEVIVAHPELIPSLKDILTSKLTTVVYAGTREPEPVGSLRFIPESVLATANFVPPPLERQIQPWDNQCILYTSGTTGPSKAVLCPYAHVASTGIHTFPYMGEDDRGVIYMPLFHIGAFAYIAWAILKGGSVAIFDQFVTGTFWRDVRKTGGTFTTIMGAPTSFLLKSERTEDEEKTPLRYALVNPLTEQAKQLAARVGFRAYGVFNMTETSSPLYTVLDPEEINACGTPRPGVQCRIVDDNDCEVAPGTIGQLIIRSDAPWTMNAGYYKNSEATAETWRNGWFHTGDAFRQDEKGNFYFVDRIKDSIRRRGENISSHEVEFDVNSYPDVKESAAIAVKSEFGEDEVMVVVRPLEGRTVDPEALLNYLLPKMAHYMVPRYVRIVADFPRTPTQRIQKHLLRSEGITPDTWDREKAGIVVKRQKLSL</sequence>
<dbReference type="Pfam" id="PF00501">
    <property type="entry name" value="AMP-binding"/>
    <property type="match status" value="1"/>
</dbReference>
<keyword evidence="2 5" id="KW-0436">Ligase</keyword>
<reference evidence="5" key="2">
    <citation type="submission" date="2020-09" db="EMBL/GenBank/DDBJ databases">
        <authorList>
            <person name="Sun Q."/>
            <person name="Zhou Y."/>
        </authorList>
    </citation>
    <scope>NUCLEOTIDE SEQUENCE</scope>
    <source>
        <strain evidence="5">CGMCC 1.15320</strain>
    </source>
</reference>
<evidence type="ECO:0000313" key="6">
    <source>
        <dbReference type="Proteomes" id="UP000636264"/>
    </source>
</evidence>
<evidence type="ECO:0000256" key="1">
    <source>
        <dbReference type="ARBA" id="ARBA00006432"/>
    </source>
</evidence>
<dbReference type="Pfam" id="PF13193">
    <property type="entry name" value="AMP-binding_C"/>
    <property type="match status" value="1"/>
</dbReference>
<dbReference type="Gene3D" id="3.30.300.30">
    <property type="match status" value="1"/>
</dbReference>
<feature type="domain" description="AMP-dependent synthetase/ligase" evidence="3">
    <location>
        <begin position="22"/>
        <end position="382"/>
    </location>
</feature>
<dbReference type="Gene3D" id="3.40.50.12780">
    <property type="entry name" value="N-terminal domain of ligase-like"/>
    <property type="match status" value="1"/>
</dbReference>
<dbReference type="InterPro" id="IPR045851">
    <property type="entry name" value="AMP-bd_C_sf"/>
</dbReference>
<evidence type="ECO:0000259" key="4">
    <source>
        <dbReference type="Pfam" id="PF13193"/>
    </source>
</evidence>
<dbReference type="InterPro" id="IPR020845">
    <property type="entry name" value="AMP-binding_CS"/>
</dbReference>
<keyword evidence="6" id="KW-1185">Reference proteome</keyword>
<proteinExistence type="inferred from homology"/>
<reference evidence="5" key="1">
    <citation type="journal article" date="2014" name="Int. J. Syst. Evol. Microbiol.">
        <title>Complete genome sequence of Corynebacterium casei LMG S-19264T (=DSM 44701T), isolated from a smear-ripened cheese.</title>
        <authorList>
            <consortium name="US DOE Joint Genome Institute (JGI-PGF)"/>
            <person name="Walter F."/>
            <person name="Albersmeier A."/>
            <person name="Kalinowski J."/>
            <person name="Ruckert C."/>
        </authorList>
    </citation>
    <scope>NUCLEOTIDE SEQUENCE</scope>
    <source>
        <strain evidence="5">CGMCC 1.15320</strain>
    </source>
</reference>
<dbReference type="PANTHER" id="PTHR43201">
    <property type="entry name" value="ACYL-COA SYNTHETASE"/>
    <property type="match status" value="1"/>
</dbReference>
<evidence type="ECO:0000259" key="3">
    <source>
        <dbReference type="Pfam" id="PF00501"/>
    </source>
</evidence>
<dbReference type="GO" id="GO:0006631">
    <property type="term" value="P:fatty acid metabolic process"/>
    <property type="evidence" value="ECO:0007669"/>
    <property type="project" value="TreeGrafter"/>
</dbReference>
<comment type="caution">
    <text evidence="5">The sequence shown here is derived from an EMBL/GenBank/DDBJ whole genome shotgun (WGS) entry which is preliminary data.</text>
</comment>
<dbReference type="AlphaFoldDB" id="A0A916S2Y0"/>
<dbReference type="InterPro" id="IPR000873">
    <property type="entry name" value="AMP-dep_synth/lig_dom"/>
</dbReference>
<gene>
    <name evidence="5" type="ORF">GCM10011385_36460</name>
</gene>
<evidence type="ECO:0000313" key="5">
    <source>
        <dbReference type="EMBL" id="GGA79010.1"/>
    </source>
</evidence>
<dbReference type="InterPro" id="IPR042099">
    <property type="entry name" value="ANL_N_sf"/>
</dbReference>
<evidence type="ECO:0000256" key="2">
    <source>
        <dbReference type="ARBA" id="ARBA00022598"/>
    </source>
</evidence>
<dbReference type="PROSITE" id="PS00455">
    <property type="entry name" value="AMP_BINDING"/>
    <property type="match status" value="1"/>
</dbReference>
<accession>A0A916S2Y0</accession>
<feature type="domain" description="AMP-binding enzyme C-terminal" evidence="4">
    <location>
        <begin position="432"/>
        <end position="505"/>
    </location>
</feature>
<dbReference type="Proteomes" id="UP000636264">
    <property type="component" value="Unassembled WGS sequence"/>
</dbReference>
<organism evidence="5 6">
    <name type="scientific">Nitratireductor aestuarii</name>
    <dbReference type="NCBI Taxonomy" id="1735103"/>
    <lineage>
        <taxon>Bacteria</taxon>
        <taxon>Pseudomonadati</taxon>
        <taxon>Pseudomonadota</taxon>
        <taxon>Alphaproteobacteria</taxon>
        <taxon>Hyphomicrobiales</taxon>
        <taxon>Phyllobacteriaceae</taxon>
        <taxon>Nitratireductor</taxon>
    </lineage>
</organism>
<protein>
    <submittedName>
        <fullName evidence="5">ATP-dependent acyl-CoA ligase</fullName>
    </submittedName>
</protein>
<dbReference type="InterPro" id="IPR025110">
    <property type="entry name" value="AMP-bd_C"/>
</dbReference>
<dbReference type="EMBL" id="BMIF01000015">
    <property type="protein sequence ID" value="GGA79010.1"/>
    <property type="molecule type" value="Genomic_DNA"/>
</dbReference>
<dbReference type="PANTHER" id="PTHR43201:SF5">
    <property type="entry name" value="MEDIUM-CHAIN ACYL-COA LIGASE ACSF2, MITOCHONDRIAL"/>
    <property type="match status" value="1"/>
</dbReference>
<dbReference type="GO" id="GO:0031956">
    <property type="term" value="F:medium-chain fatty acid-CoA ligase activity"/>
    <property type="evidence" value="ECO:0007669"/>
    <property type="project" value="TreeGrafter"/>
</dbReference>
<comment type="similarity">
    <text evidence="1">Belongs to the ATP-dependent AMP-binding enzyme family.</text>
</comment>
<dbReference type="SUPFAM" id="SSF56801">
    <property type="entry name" value="Acetyl-CoA synthetase-like"/>
    <property type="match status" value="1"/>
</dbReference>